<reference evidence="4 5" key="1">
    <citation type="submission" date="2016-11" db="EMBL/GenBank/DDBJ databases">
        <authorList>
            <person name="Jaros S."/>
            <person name="Januszkiewicz K."/>
            <person name="Wedrychowicz H."/>
        </authorList>
    </citation>
    <scope>NUCLEOTIDE SEQUENCE [LARGE SCALE GENOMIC DNA]</scope>
    <source>
        <strain evidence="4 5">DSM 26910</strain>
    </source>
</reference>
<feature type="domain" description="Protein FecR C-terminal" evidence="3">
    <location>
        <begin position="254"/>
        <end position="320"/>
    </location>
</feature>
<evidence type="ECO:0000313" key="5">
    <source>
        <dbReference type="Proteomes" id="UP000184164"/>
    </source>
</evidence>
<organism evidence="4 5">
    <name type="scientific">Mariniphaga anaerophila</name>
    <dbReference type="NCBI Taxonomy" id="1484053"/>
    <lineage>
        <taxon>Bacteria</taxon>
        <taxon>Pseudomonadati</taxon>
        <taxon>Bacteroidota</taxon>
        <taxon>Bacteroidia</taxon>
        <taxon>Marinilabiliales</taxon>
        <taxon>Prolixibacteraceae</taxon>
        <taxon>Mariniphaga</taxon>
    </lineage>
</organism>
<dbReference type="GO" id="GO:0016989">
    <property type="term" value="F:sigma factor antagonist activity"/>
    <property type="evidence" value="ECO:0007669"/>
    <property type="project" value="TreeGrafter"/>
</dbReference>
<dbReference type="RefSeq" id="WP_072998138.1">
    <property type="nucleotide sequence ID" value="NZ_FQUM01000001.1"/>
</dbReference>
<dbReference type="Gene3D" id="2.60.120.1440">
    <property type="match status" value="1"/>
</dbReference>
<dbReference type="EMBL" id="FQUM01000001">
    <property type="protein sequence ID" value="SHE37755.1"/>
    <property type="molecule type" value="Genomic_DNA"/>
</dbReference>
<keyword evidence="1" id="KW-1133">Transmembrane helix</keyword>
<evidence type="ECO:0000256" key="1">
    <source>
        <dbReference type="SAM" id="Phobius"/>
    </source>
</evidence>
<feature type="domain" description="FecR protein" evidence="2">
    <location>
        <begin position="116"/>
        <end position="208"/>
    </location>
</feature>
<keyword evidence="1" id="KW-0812">Transmembrane</keyword>
<keyword evidence="1" id="KW-0472">Membrane</keyword>
<dbReference type="OrthoDB" id="1098493at2"/>
<evidence type="ECO:0000259" key="3">
    <source>
        <dbReference type="Pfam" id="PF16344"/>
    </source>
</evidence>
<dbReference type="Pfam" id="PF04773">
    <property type="entry name" value="FecR"/>
    <property type="match status" value="1"/>
</dbReference>
<dbReference type="STRING" id="1484053.SAMN05444274_101209"/>
<name>A0A1M4SZW4_9BACT</name>
<dbReference type="PIRSF" id="PIRSF018266">
    <property type="entry name" value="FecR"/>
    <property type="match status" value="1"/>
</dbReference>
<dbReference type="InterPro" id="IPR006860">
    <property type="entry name" value="FecR"/>
</dbReference>
<dbReference type="InterPro" id="IPR012373">
    <property type="entry name" value="Ferrdict_sens_TM"/>
</dbReference>
<dbReference type="Gene3D" id="3.55.50.30">
    <property type="match status" value="1"/>
</dbReference>
<evidence type="ECO:0000313" key="4">
    <source>
        <dbReference type="EMBL" id="SHE37755.1"/>
    </source>
</evidence>
<dbReference type="PANTHER" id="PTHR30273:SF2">
    <property type="entry name" value="PROTEIN FECR"/>
    <property type="match status" value="1"/>
</dbReference>
<feature type="transmembrane region" description="Helical" evidence="1">
    <location>
        <begin position="85"/>
        <end position="103"/>
    </location>
</feature>
<protein>
    <submittedName>
        <fullName evidence="4">FecR family protein</fullName>
    </submittedName>
</protein>
<accession>A0A1M4SZW4</accession>
<dbReference type="Proteomes" id="UP000184164">
    <property type="component" value="Unassembled WGS sequence"/>
</dbReference>
<evidence type="ECO:0000259" key="2">
    <source>
        <dbReference type="Pfam" id="PF04773"/>
    </source>
</evidence>
<dbReference type="Pfam" id="PF16344">
    <property type="entry name" value="FecR_C"/>
    <property type="match status" value="1"/>
</dbReference>
<sequence>MVDYNEHIDFLILQYSKGIISPEGTEELLLWVEKNSTHKIYFKEQLAVLRAVNPSPAQFADASGSLAEFQKINKRTHRITSIKRAVAIAASIALIAVLANFFFNQQEDIQTKTVHYTARDSNLTIQLEDKTQITLSKNSELEKPEQFDDNFRTVSLSGKAFFDVTADASRPFTVDCGDINIKVLGTSFEVETDTLANLVRVAVTKGLVSVNHKKSEMQKSVPANVQVVVSQKGKLIRKSEIESSNFLAWKTGILEFDNTSMAEVAEELTRMYGKKIVFNDKYLESEKITTTVDNQPLPAVKMVLEIILNARIEEKEDTLIFYAKQ</sequence>
<dbReference type="AlphaFoldDB" id="A0A1M4SZW4"/>
<gene>
    <name evidence="4" type="ORF">SAMN05444274_101209</name>
</gene>
<proteinExistence type="predicted"/>
<dbReference type="PANTHER" id="PTHR30273">
    <property type="entry name" value="PERIPLASMIC SIGNAL SENSOR AND SIGMA FACTOR ACTIVATOR FECR-RELATED"/>
    <property type="match status" value="1"/>
</dbReference>
<dbReference type="InterPro" id="IPR032508">
    <property type="entry name" value="FecR_C"/>
</dbReference>
<keyword evidence="5" id="KW-1185">Reference proteome</keyword>